<reference evidence="11" key="2">
    <citation type="submission" date="2025-08" db="UniProtKB">
        <authorList>
            <consortium name="RefSeq"/>
        </authorList>
    </citation>
    <scope>IDENTIFICATION</scope>
    <source>
        <tissue evidence="11">Leaf</tissue>
    </source>
</reference>
<dbReference type="SUPFAM" id="SSF63570">
    <property type="entry name" value="PABC (PABP) domain"/>
    <property type="match status" value="1"/>
</dbReference>
<feature type="domain" description="RRM" evidence="8">
    <location>
        <begin position="318"/>
        <end position="395"/>
    </location>
</feature>
<dbReference type="InterPro" id="IPR000504">
    <property type="entry name" value="RRM_dom"/>
</dbReference>
<accession>A0ABM3QVJ9</accession>
<dbReference type="RefSeq" id="XP_056687383.1">
    <property type="nucleotide sequence ID" value="XM_056831405.1"/>
</dbReference>
<dbReference type="SMART" id="SM00360">
    <property type="entry name" value="RRM"/>
    <property type="match status" value="4"/>
</dbReference>
<keyword evidence="3 7" id="KW-0963">Cytoplasm</keyword>
<dbReference type="InterPro" id="IPR003954">
    <property type="entry name" value="RRM_euk-type"/>
</dbReference>
<dbReference type="InterPro" id="IPR035979">
    <property type="entry name" value="RBD_domain_sf"/>
</dbReference>
<keyword evidence="5 6" id="KW-0694">RNA-binding</keyword>
<comment type="subcellular location">
    <subcellularLocation>
        <location evidence="1 7">Cytoplasm</location>
    </subcellularLocation>
</comment>
<evidence type="ECO:0000256" key="3">
    <source>
        <dbReference type="ARBA" id="ARBA00022490"/>
    </source>
</evidence>
<dbReference type="PROSITE" id="PS50102">
    <property type="entry name" value="RRM"/>
    <property type="match status" value="4"/>
</dbReference>
<evidence type="ECO:0000256" key="4">
    <source>
        <dbReference type="ARBA" id="ARBA00022737"/>
    </source>
</evidence>
<dbReference type="Gene3D" id="3.30.70.330">
    <property type="match status" value="4"/>
</dbReference>
<dbReference type="InterPro" id="IPR002004">
    <property type="entry name" value="PABP_HYD_C"/>
</dbReference>
<dbReference type="PANTHER" id="PTHR24012">
    <property type="entry name" value="RNA BINDING PROTEIN"/>
    <property type="match status" value="1"/>
</dbReference>
<evidence type="ECO:0000259" key="9">
    <source>
        <dbReference type="PROSITE" id="PS51309"/>
    </source>
</evidence>
<dbReference type="InterPro" id="IPR045305">
    <property type="entry name" value="RRM2_I_PABPs"/>
</dbReference>
<dbReference type="Proteomes" id="UP000813463">
    <property type="component" value="Chromosome 6"/>
</dbReference>
<dbReference type="SUPFAM" id="SSF54928">
    <property type="entry name" value="RNA-binding domain, RBD"/>
    <property type="match status" value="2"/>
</dbReference>
<evidence type="ECO:0000256" key="2">
    <source>
        <dbReference type="ARBA" id="ARBA00008557"/>
    </source>
</evidence>
<feature type="domain" description="RRM" evidence="8">
    <location>
        <begin position="35"/>
        <end position="113"/>
    </location>
</feature>
<feature type="domain" description="RRM" evidence="8">
    <location>
        <begin position="214"/>
        <end position="292"/>
    </location>
</feature>
<feature type="domain" description="RRM" evidence="8">
    <location>
        <begin position="123"/>
        <end position="195"/>
    </location>
</feature>
<dbReference type="Pfam" id="PF00076">
    <property type="entry name" value="RRM_1"/>
    <property type="match status" value="4"/>
</dbReference>
<dbReference type="CDD" id="cd12380">
    <property type="entry name" value="RRM3_I_PABPs"/>
    <property type="match status" value="1"/>
</dbReference>
<reference evidence="10" key="1">
    <citation type="journal article" date="2021" name="Nat. Commun.">
        <title>Genomic analyses provide insights into spinach domestication and the genetic basis of agronomic traits.</title>
        <authorList>
            <person name="Cai X."/>
            <person name="Sun X."/>
            <person name="Xu C."/>
            <person name="Sun H."/>
            <person name="Wang X."/>
            <person name="Ge C."/>
            <person name="Zhang Z."/>
            <person name="Wang Q."/>
            <person name="Fei Z."/>
            <person name="Jiao C."/>
            <person name="Wang Q."/>
        </authorList>
    </citation>
    <scope>NUCLEOTIDE SEQUENCE [LARGE SCALE GENOMIC DNA]</scope>
    <source>
        <strain evidence="10">cv. Varoflay</strain>
    </source>
</reference>
<comment type="similarity">
    <text evidence="2 7">Belongs to the polyadenylate-binding protein type-1 family.</text>
</comment>
<feature type="domain" description="PABC" evidence="9">
    <location>
        <begin position="565"/>
        <end position="642"/>
    </location>
</feature>
<protein>
    <recommendedName>
        <fullName evidence="7">Polyadenylate-binding protein</fullName>
        <shortName evidence="7">PABP</shortName>
    </recommendedName>
</protein>
<sequence length="663" mass="71816">METAAATQQQPSSPVVSGGVNLANAVATPGVFGNLSLYVGDLDGSVNESQLYDLFSQVAPIVSVRVCRDQNKRSSLGYAYVNFGSPQDAASALDVLNFTPVNGSPIRIMYSHRDPSLRKSGFANVFIKNLDSSIDNKALQDTFAAFGAILSCKVALDSNGQSRGYGFVQFDREEAAQKAINSLNGMLLNDKQVYVGSFVRRQERNGTNGSPKFTNVYVKNLSENHTDEDLMKIFSPFGAITSAVVMKDTTTGKSRCFGFVNFQSPDSAEAAVQQLNGTVHDDKPWFVGRAQRKSEREADLKAKFEQERITRYEKLQAANLYLKNLDDSINEENLNDLFSDFGTITSCKIMLNPQGVSKGSGFISFSTPEEATRALNEMNGKMIGKKPLYVAIAQRKEERKARLQAQFAQAHLQGGLTPLATGMHGFYPGSPRLSPQQLYFGQGAPGMLSPHPAGYGFQQQLLSGIRPGVAQNFMMPFPVQRQGQPGQRLGGRRGGTNALQLQQQHQTANRNGGQNFRYLANGRNGLDPSAGVGPQGLGRPLMPMTLDVSGMPVTAADVARSGPLSVPTLASALAAASPDSQRMMLGEQLYPLVERLEHDNAGKVTGMLLEMDQTEVLHLIESPDALKKKVLEAMDVLHSTTLGSEVGCSGLHGFRGYEQVLLT</sequence>
<evidence type="ECO:0000256" key="5">
    <source>
        <dbReference type="ARBA" id="ARBA00022884"/>
    </source>
</evidence>
<evidence type="ECO:0000259" key="8">
    <source>
        <dbReference type="PROSITE" id="PS50102"/>
    </source>
</evidence>
<keyword evidence="4" id="KW-0677">Repeat</keyword>
<dbReference type="SMART" id="SM00361">
    <property type="entry name" value="RRM_1"/>
    <property type="match status" value="3"/>
</dbReference>
<dbReference type="CDD" id="cd12381">
    <property type="entry name" value="RRM4_I_PABPs"/>
    <property type="match status" value="1"/>
</dbReference>
<dbReference type="InterPro" id="IPR034364">
    <property type="entry name" value="PABP_RRM1"/>
</dbReference>
<organism evidence="10 11">
    <name type="scientific">Spinacia oleracea</name>
    <name type="common">Spinach</name>
    <dbReference type="NCBI Taxonomy" id="3562"/>
    <lineage>
        <taxon>Eukaryota</taxon>
        <taxon>Viridiplantae</taxon>
        <taxon>Streptophyta</taxon>
        <taxon>Embryophyta</taxon>
        <taxon>Tracheophyta</taxon>
        <taxon>Spermatophyta</taxon>
        <taxon>Magnoliopsida</taxon>
        <taxon>eudicotyledons</taxon>
        <taxon>Gunneridae</taxon>
        <taxon>Pentapetalae</taxon>
        <taxon>Caryophyllales</taxon>
        <taxon>Chenopodiaceae</taxon>
        <taxon>Chenopodioideae</taxon>
        <taxon>Anserineae</taxon>
        <taxon>Spinacia</taxon>
    </lineage>
</organism>
<dbReference type="InterPro" id="IPR036053">
    <property type="entry name" value="PABP-dom"/>
</dbReference>
<evidence type="ECO:0000313" key="10">
    <source>
        <dbReference type="Proteomes" id="UP000813463"/>
    </source>
</evidence>
<evidence type="ECO:0000256" key="7">
    <source>
        <dbReference type="RuleBase" id="RU362004"/>
    </source>
</evidence>
<dbReference type="Gene3D" id="1.10.1900.10">
    <property type="entry name" value="c-terminal domain of poly(a) binding protein"/>
    <property type="match status" value="1"/>
</dbReference>
<dbReference type="GeneID" id="110776143"/>
<name>A0ABM3QVJ9_SPIOL</name>
<dbReference type="SMART" id="SM00517">
    <property type="entry name" value="PolyA"/>
    <property type="match status" value="1"/>
</dbReference>
<dbReference type="Pfam" id="PF00658">
    <property type="entry name" value="MLLE"/>
    <property type="match status" value="1"/>
</dbReference>
<dbReference type="InterPro" id="IPR006515">
    <property type="entry name" value="PABP_1234"/>
</dbReference>
<dbReference type="PROSITE" id="PS51309">
    <property type="entry name" value="PABC"/>
    <property type="match status" value="1"/>
</dbReference>
<dbReference type="NCBIfam" id="TIGR01628">
    <property type="entry name" value="PABP-1234"/>
    <property type="match status" value="1"/>
</dbReference>
<evidence type="ECO:0000313" key="11">
    <source>
        <dbReference type="RefSeq" id="XP_056687383.1"/>
    </source>
</evidence>
<comment type="function">
    <text evidence="7">Binds the poly(A) tail of mRNA.</text>
</comment>
<keyword evidence="10" id="KW-1185">Reference proteome</keyword>
<proteinExistence type="inferred from homology"/>
<dbReference type="InterPro" id="IPR012677">
    <property type="entry name" value="Nucleotide-bd_a/b_plait_sf"/>
</dbReference>
<gene>
    <name evidence="11" type="primary">LOC110776143</name>
</gene>
<evidence type="ECO:0000256" key="1">
    <source>
        <dbReference type="ARBA" id="ARBA00004496"/>
    </source>
</evidence>
<evidence type="ECO:0000256" key="6">
    <source>
        <dbReference type="PROSITE-ProRule" id="PRU00176"/>
    </source>
</evidence>
<dbReference type="CDD" id="cd12378">
    <property type="entry name" value="RRM1_I_PABPs"/>
    <property type="match status" value="1"/>
</dbReference>
<dbReference type="CDD" id="cd12379">
    <property type="entry name" value="RRM2_I_PABPs"/>
    <property type="match status" value="1"/>
</dbReference>